<reference evidence="1 2" key="1">
    <citation type="submission" date="2018-03" db="EMBL/GenBank/DDBJ databases">
        <title>Mesoflavibacter sp. HG37 and Mesoflavibacter sp. HG96 sp.nov., two marine bacteria isolated from seawater of Western Pacific Ocean.</title>
        <authorList>
            <person name="Cheng H."/>
            <person name="Wu Y.-H."/>
            <person name="Guo L.-L."/>
            <person name="Xu X.-W."/>
        </authorList>
    </citation>
    <scope>NUCLEOTIDE SEQUENCE [LARGE SCALE GENOMIC DNA]</scope>
    <source>
        <strain evidence="1 2">KCTC 42117</strain>
    </source>
</reference>
<name>A0A2T1NNI8_9FLAO</name>
<dbReference type="PROSITE" id="PS51257">
    <property type="entry name" value="PROKAR_LIPOPROTEIN"/>
    <property type="match status" value="1"/>
</dbReference>
<evidence type="ECO:0000313" key="2">
    <source>
        <dbReference type="Proteomes" id="UP000238430"/>
    </source>
</evidence>
<dbReference type="AlphaFoldDB" id="A0A2T1NNI8"/>
<dbReference type="OrthoDB" id="9914356at2"/>
<keyword evidence="2" id="KW-1185">Reference proteome</keyword>
<evidence type="ECO:0008006" key="3">
    <source>
        <dbReference type="Google" id="ProtNLM"/>
    </source>
</evidence>
<protein>
    <recommendedName>
        <fullName evidence="3">Lipoprotein</fullName>
    </recommendedName>
</protein>
<organism evidence="1 2">
    <name type="scientific">Mesoflavibacter zeaxanthinifaciens subsp. sabulilitoris</name>
    <dbReference type="NCBI Taxonomy" id="1520893"/>
    <lineage>
        <taxon>Bacteria</taxon>
        <taxon>Pseudomonadati</taxon>
        <taxon>Bacteroidota</taxon>
        <taxon>Flavobacteriia</taxon>
        <taxon>Flavobacteriales</taxon>
        <taxon>Flavobacteriaceae</taxon>
        <taxon>Mesoflavibacter</taxon>
    </lineage>
</organism>
<gene>
    <name evidence="1" type="ORF">C7H61_00935</name>
</gene>
<proteinExistence type="predicted"/>
<dbReference type="RefSeq" id="WP_106676346.1">
    <property type="nucleotide sequence ID" value="NZ_JACHWV010000011.1"/>
</dbReference>
<evidence type="ECO:0000313" key="1">
    <source>
        <dbReference type="EMBL" id="PSG94457.1"/>
    </source>
</evidence>
<accession>A0A2T1NNI8</accession>
<sequence length="170" mass="20557">MKKFIFLIIILTITISCKKNIEIDKDGIFIKEGIKSELVIAKLEDNRIEKNNKTFPHLYSIIEKVRLKINGEGISSTFNYGEEKHFLNDKPFEYKNEINFNSKNDYYKWTLEKPRDNKTYDKLPIEFEKNHWYTIRDIRFRGSDCYFEFYINENGEFEYEDLKYIMVSPI</sequence>
<comment type="caution">
    <text evidence="1">The sequence shown here is derived from an EMBL/GenBank/DDBJ whole genome shotgun (WGS) entry which is preliminary data.</text>
</comment>
<dbReference type="EMBL" id="PXOT01000011">
    <property type="protein sequence ID" value="PSG94457.1"/>
    <property type="molecule type" value="Genomic_DNA"/>
</dbReference>
<dbReference type="Proteomes" id="UP000238430">
    <property type="component" value="Unassembled WGS sequence"/>
</dbReference>